<evidence type="ECO:0000256" key="1">
    <source>
        <dbReference type="SAM" id="MobiDB-lite"/>
    </source>
</evidence>
<evidence type="ECO:0000313" key="2">
    <source>
        <dbReference type="EMBL" id="KAK0437873.1"/>
    </source>
</evidence>
<dbReference type="EMBL" id="JAUEPT010000046">
    <property type="protein sequence ID" value="KAK0437873.1"/>
    <property type="molecule type" value="Genomic_DNA"/>
</dbReference>
<dbReference type="Proteomes" id="UP001175226">
    <property type="component" value="Unassembled WGS sequence"/>
</dbReference>
<evidence type="ECO:0000313" key="3">
    <source>
        <dbReference type="Proteomes" id="UP001175226"/>
    </source>
</evidence>
<organism evidence="2 3">
    <name type="scientific">Armillaria borealis</name>
    <dbReference type="NCBI Taxonomy" id="47425"/>
    <lineage>
        <taxon>Eukaryota</taxon>
        <taxon>Fungi</taxon>
        <taxon>Dikarya</taxon>
        <taxon>Basidiomycota</taxon>
        <taxon>Agaricomycotina</taxon>
        <taxon>Agaricomycetes</taxon>
        <taxon>Agaricomycetidae</taxon>
        <taxon>Agaricales</taxon>
        <taxon>Marasmiineae</taxon>
        <taxon>Physalacriaceae</taxon>
        <taxon>Armillaria</taxon>
    </lineage>
</organism>
<sequence length="631" mass="69839">MGQRSQTFAIAKVVPYGETKAYYRCVAAWHHQWCYGILPLLASRRFMTLLEQRENAEIVLDELRRLQGQYGRQESQDTPRIPRVPCSYISFLIGSAWNVDINDPFKSYFHRASFQGSLLPADMLSGEGDNNEGITVIDVTNPSKPAYCFVKLDESRILSAAQYAREYYANTNDNEPKALIRDAIDALDGIDMVTLDMLAEAWPTEYEAPGTPEPPIAEDSSSCSTPESPVPSLFDLALGAAVEQGLATGDTSGLESVVWMPEKGSMIKAALLKQNPFPDTGLSLLAQVIAQESRSEHKVDLRNFSVNTDQLLSVLSDPSITIRTLNLSGNANITGDTIRKVLTARPTLICLVLLNTSVRDEGLKELIITEPKLFYHMQDLIHPFLLNQVESDTDKASSYPNVFLFISNASFGADGIPVASLPFLNPPKIVQGLTDALVSYVAMPKFSIPSPSMCYFFPRVAFSSAVRSVTREWSERYVSTFPQESLGALEGEGWCFALKICDLHNAAAGEDYADDPENSASQRVARTVLKSASEERNAAHASEESHTNAPLSTSIHSMIYDLEDFLEVMISEGRPAPTAAAVGRLRRVLKLMKSRRGVRLMEEKDIKPFIEETQRKASRLAAFRHWYEGGA</sequence>
<protein>
    <recommendedName>
        <fullName evidence="4">RNI-like protein</fullName>
    </recommendedName>
</protein>
<dbReference type="Gene3D" id="3.80.10.10">
    <property type="entry name" value="Ribonuclease Inhibitor"/>
    <property type="match status" value="1"/>
</dbReference>
<feature type="region of interest" description="Disordered" evidence="1">
    <location>
        <begin position="205"/>
        <end position="228"/>
    </location>
</feature>
<dbReference type="SUPFAM" id="SSF52047">
    <property type="entry name" value="RNI-like"/>
    <property type="match status" value="1"/>
</dbReference>
<accession>A0AA39J894</accession>
<comment type="caution">
    <text evidence="2">The sequence shown here is derived from an EMBL/GenBank/DDBJ whole genome shotgun (WGS) entry which is preliminary data.</text>
</comment>
<dbReference type="InterPro" id="IPR032675">
    <property type="entry name" value="LRR_dom_sf"/>
</dbReference>
<gene>
    <name evidence="2" type="ORF">EV421DRAFT_1907070</name>
</gene>
<keyword evidence="3" id="KW-1185">Reference proteome</keyword>
<evidence type="ECO:0008006" key="4">
    <source>
        <dbReference type="Google" id="ProtNLM"/>
    </source>
</evidence>
<name>A0AA39J894_9AGAR</name>
<reference evidence="2" key="1">
    <citation type="submission" date="2023-06" db="EMBL/GenBank/DDBJ databases">
        <authorList>
            <consortium name="Lawrence Berkeley National Laboratory"/>
            <person name="Ahrendt S."/>
            <person name="Sahu N."/>
            <person name="Indic B."/>
            <person name="Wong-Bajracharya J."/>
            <person name="Merenyi Z."/>
            <person name="Ke H.-M."/>
            <person name="Monk M."/>
            <person name="Kocsube S."/>
            <person name="Drula E."/>
            <person name="Lipzen A."/>
            <person name="Balint B."/>
            <person name="Henrissat B."/>
            <person name="Andreopoulos B."/>
            <person name="Martin F.M."/>
            <person name="Harder C.B."/>
            <person name="Rigling D."/>
            <person name="Ford K.L."/>
            <person name="Foster G.D."/>
            <person name="Pangilinan J."/>
            <person name="Papanicolaou A."/>
            <person name="Barry K."/>
            <person name="LaButti K."/>
            <person name="Viragh M."/>
            <person name="Koriabine M."/>
            <person name="Yan M."/>
            <person name="Riley R."/>
            <person name="Champramary S."/>
            <person name="Plett K.L."/>
            <person name="Tsai I.J."/>
            <person name="Slot J."/>
            <person name="Sipos G."/>
            <person name="Plett J."/>
            <person name="Nagy L.G."/>
            <person name="Grigoriev I.V."/>
        </authorList>
    </citation>
    <scope>NUCLEOTIDE SEQUENCE</scope>
    <source>
        <strain evidence="2">FPL87.14</strain>
    </source>
</reference>
<dbReference type="AlphaFoldDB" id="A0AA39J894"/>
<proteinExistence type="predicted"/>